<dbReference type="InterPro" id="IPR011050">
    <property type="entry name" value="Pectin_lyase_fold/virulence"/>
</dbReference>
<dbReference type="RefSeq" id="XP_023630488.1">
    <property type="nucleotide sequence ID" value="XM_023774720.1"/>
</dbReference>
<dbReference type="Gene3D" id="2.160.20.10">
    <property type="entry name" value="Single-stranded right-handed beta-helix, Pectin lyase-like"/>
    <property type="match status" value="2"/>
</dbReference>
<dbReference type="SUPFAM" id="SSF51126">
    <property type="entry name" value="Pectin lyase-like"/>
    <property type="match status" value="2"/>
</dbReference>
<dbReference type="Proteomes" id="UP000225277">
    <property type="component" value="Unassembled WGS sequence"/>
</dbReference>
<dbReference type="PANTHER" id="PTHR33928:SF2">
    <property type="entry name" value="PECTATE LYASE SUPERFAMILY PROTEIN DOMAIN-CONTAINING PROTEIN-RELATED"/>
    <property type="match status" value="1"/>
</dbReference>
<feature type="chain" id="PRO_5013622458" evidence="1">
    <location>
        <begin position="26"/>
        <end position="807"/>
    </location>
</feature>
<dbReference type="InterPro" id="IPR024535">
    <property type="entry name" value="RHGA/B-epi-like_pectate_lyase"/>
</dbReference>
<dbReference type="GeneID" id="35604549"/>
<dbReference type="PANTHER" id="PTHR33928">
    <property type="entry name" value="POLYGALACTURONASE QRT3"/>
    <property type="match status" value="1"/>
</dbReference>
<accession>A0A2D3VM41</accession>
<gene>
    <name evidence="3" type="ORF">RCC_09478</name>
</gene>
<reference evidence="3 4" key="1">
    <citation type="submission" date="2016-03" db="EMBL/GenBank/DDBJ databases">
        <authorList>
            <person name="Ploux O."/>
        </authorList>
    </citation>
    <scope>NUCLEOTIDE SEQUENCE [LARGE SCALE GENOMIC DNA]</scope>
    <source>
        <strain evidence="3 4">URUG2</strain>
    </source>
</reference>
<sequence length="807" mass="87718">MFSPSSFALLAAALIAVFSTQPALAVPAPAPQASDSLAASTSNYWLANIERKGTVWGNNDSSYSVFRNVVTDFQADPTGQQDSTEAINKAISDGGRCGFGCNSSTVHPAIVYFPPGKYLVSKPIQMFYYTQMVGDAVELPQIVMASNFEGMAMFDADPYQDGHNWYINQNNFFRQMRNFKMDLTQGPDIGTAIHWQVAQATSLQNIEFDMIKGSQQQGIFMDNGSGGWCSDLKFKGGKYGAFFGSQQFTSRNLVFEDCTTAIYMNWNWGWVLSNITITGGTVGIDMANSPSNMSTGSVMLSDSKISGTQYGVNTSYSIGGNLPLTGNTLVIDNVDMKDVTTAAVWSAKDQAVVVKPSMIETWAQGSGYTNSAESTSANGSVGEIQKPHKAKVLLDTDGKIYGRSKPQYENVPLANFLSAKANGCAGDGETDDTAAVQAFLEKASAQDGAIAYFDHGAYLVSDTIAVPKNVKMTGEVWSLIVADGKSFSDSENPKAVFQVGKPGDTGAVEISDIIFQTKGAAPGAVMIEWNLNSEEKGASGMWDAHVRIGGSANTLLSEDQCPGWPTTQPTPQCQGVFLMFHSTEKSGNFILENSWFWVADHDLEVNNQTQISIFSARGCLIQSQGAVWLWGSASEHSMIYNYQFDSVKAVFGGFMQTETPYFQPNPLVPAPLAFNKAYRDPDFSICPDGSDNNEVPCKDAWGLRVVNSQGVLIYATGFYSFFNNYSQVCTPLGNCQEYMIRIQNSQVDMYTVTTKAAVKMIMDDRVNSPIIAAKNHNVFGDTIACLCTLPFLQGSLWKLHELVGEDR</sequence>
<evidence type="ECO:0000313" key="3">
    <source>
        <dbReference type="EMBL" id="CZT23764.1"/>
    </source>
</evidence>
<dbReference type="OrthoDB" id="1046782at2759"/>
<dbReference type="EMBL" id="FJUY01000018">
    <property type="protein sequence ID" value="CZT23764.1"/>
    <property type="molecule type" value="Genomic_DNA"/>
</dbReference>
<evidence type="ECO:0000256" key="1">
    <source>
        <dbReference type="SAM" id="SignalP"/>
    </source>
</evidence>
<dbReference type="Pfam" id="PF12708">
    <property type="entry name" value="Pect-lyase_RHGA_epim"/>
    <property type="match status" value="2"/>
</dbReference>
<organism evidence="3 4">
    <name type="scientific">Ramularia collo-cygni</name>
    <dbReference type="NCBI Taxonomy" id="112498"/>
    <lineage>
        <taxon>Eukaryota</taxon>
        <taxon>Fungi</taxon>
        <taxon>Dikarya</taxon>
        <taxon>Ascomycota</taxon>
        <taxon>Pezizomycotina</taxon>
        <taxon>Dothideomycetes</taxon>
        <taxon>Dothideomycetidae</taxon>
        <taxon>Mycosphaerellales</taxon>
        <taxon>Mycosphaerellaceae</taxon>
        <taxon>Ramularia</taxon>
    </lineage>
</organism>
<evidence type="ECO:0000313" key="4">
    <source>
        <dbReference type="Proteomes" id="UP000225277"/>
    </source>
</evidence>
<evidence type="ECO:0000259" key="2">
    <source>
        <dbReference type="Pfam" id="PF12708"/>
    </source>
</evidence>
<dbReference type="CDD" id="cd23668">
    <property type="entry name" value="GH55_beta13glucanase-like"/>
    <property type="match status" value="1"/>
</dbReference>
<keyword evidence="1" id="KW-0732">Signal</keyword>
<protein>
    <submittedName>
        <fullName evidence="3">Related to glucan 1,3-beta-glucosidase</fullName>
    </submittedName>
</protein>
<dbReference type="InterPro" id="IPR039279">
    <property type="entry name" value="QRT3-like"/>
</dbReference>
<dbReference type="InterPro" id="IPR012334">
    <property type="entry name" value="Pectin_lyas_fold"/>
</dbReference>
<feature type="domain" description="Rhamnogalacturonase A/B/Epimerase-like pectate lyase" evidence="2">
    <location>
        <begin position="417"/>
        <end position="478"/>
    </location>
</feature>
<feature type="domain" description="Rhamnogalacturonase A/B/Epimerase-like pectate lyase" evidence="2">
    <location>
        <begin position="66"/>
        <end position="285"/>
    </location>
</feature>
<dbReference type="GO" id="GO:0004650">
    <property type="term" value="F:polygalacturonase activity"/>
    <property type="evidence" value="ECO:0007669"/>
    <property type="project" value="InterPro"/>
</dbReference>
<dbReference type="AlphaFoldDB" id="A0A2D3VM41"/>
<feature type="signal peptide" evidence="1">
    <location>
        <begin position="1"/>
        <end position="25"/>
    </location>
</feature>
<name>A0A2D3VM41_9PEZI</name>
<proteinExistence type="predicted"/>
<keyword evidence="4" id="KW-1185">Reference proteome</keyword>
<dbReference type="STRING" id="112498.A0A2D3VM41"/>